<protein>
    <submittedName>
        <fullName evidence="1">Uncharacterized protein</fullName>
    </submittedName>
</protein>
<evidence type="ECO:0000313" key="2">
    <source>
        <dbReference type="Proteomes" id="UP000823123"/>
    </source>
</evidence>
<comment type="caution">
    <text evidence="1">The sequence shown here is derived from an EMBL/GenBank/DDBJ whole genome shotgun (WGS) entry which is preliminary data.</text>
</comment>
<organism evidence="1 2">
    <name type="scientific">Parvimonas parva</name>
    <dbReference type="NCBI Taxonomy" id="2769485"/>
    <lineage>
        <taxon>Bacteria</taxon>
        <taxon>Bacillati</taxon>
        <taxon>Bacillota</taxon>
        <taxon>Tissierellia</taxon>
        <taxon>Tissierellales</taxon>
        <taxon>Peptoniphilaceae</taxon>
        <taxon>Parvimonas</taxon>
    </lineage>
</organism>
<accession>A0ABS1C9R7</accession>
<gene>
    <name evidence="1" type="ORF">IBJ83_05920</name>
</gene>
<proteinExistence type="predicted"/>
<name>A0ABS1C9R7_9FIRM</name>
<sequence>MDKEMINVNANLLKESTFGTFTRSDEEVQVVNFALSKGYGKGREYINCVL</sequence>
<dbReference type="Proteomes" id="UP000823123">
    <property type="component" value="Unassembled WGS sequence"/>
</dbReference>
<evidence type="ECO:0000313" key="1">
    <source>
        <dbReference type="EMBL" id="MBK1468851.1"/>
    </source>
</evidence>
<keyword evidence="2" id="KW-1185">Reference proteome</keyword>
<reference evidence="1 2" key="1">
    <citation type="submission" date="2020-09" db="EMBL/GenBank/DDBJ databases">
        <title>Parvimonas S3374 sp. nov.</title>
        <authorList>
            <person name="Buhl M."/>
        </authorList>
    </citation>
    <scope>NUCLEOTIDE SEQUENCE [LARGE SCALE GENOMIC DNA]</scope>
    <source>
        <strain evidence="1 2">S3374</strain>
    </source>
</reference>
<dbReference type="EMBL" id="JACVDA010000015">
    <property type="protein sequence ID" value="MBK1468851.1"/>
    <property type="molecule type" value="Genomic_DNA"/>
</dbReference>